<dbReference type="Proteomes" id="UP000321764">
    <property type="component" value="Unassembled WGS sequence"/>
</dbReference>
<dbReference type="PIRSF" id="PIRSF016919">
    <property type="entry name" value="HupE_UreJ"/>
    <property type="match status" value="1"/>
</dbReference>
<dbReference type="AlphaFoldDB" id="A0A5C8ZAH4"/>
<protein>
    <submittedName>
        <fullName evidence="3">HupE/UreJ family protein</fullName>
    </submittedName>
</protein>
<dbReference type="InterPro" id="IPR007038">
    <property type="entry name" value="HupE_UreJ"/>
</dbReference>
<organism evidence="3 4">
    <name type="scientific">Reinekea thalattae</name>
    <dbReference type="NCBI Taxonomy" id="2593301"/>
    <lineage>
        <taxon>Bacteria</taxon>
        <taxon>Pseudomonadati</taxon>
        <taxon>Pseudomonadota</taxon>
        <taxon>Gammaproteobacteria</taxon>
        <taxon>Oceanospirillales</taxon>
        <taxon>Saccharospirillaceae</taxon>
        <taxon>Reinekea</taxon>
    </lineage>
</organism>
<keyword evidence="2" id="KW-0732">Signal</keyword>
<reference evidence="3 4" key="1">
    <citation type="submission" date="2019-07" db="EMBL/GenBank/DDBJ databases">
        <title>Reinekea sp. strain SSH23 genome sequencing and assembly.</title>
        <authorList>
            <person name="Kim I."/>
        </authorList>
    </citation>
    <scope>NUCLEOTIDE SEQUENCE [LARGE SCALE GENOMIC DNA]</scope>
    <source>
        <strain evidence="3 4">SSH23</strain>
    </source>
</reference>
<dbReference type="Pfam" id="PF04955">
    <property type="entry name" value="HupE_UreJ"/>
    <property type="match status" value="1"/>
</dbReference>
<proteinExistence type="predicted"/>
<feature type="chain" id="PRO_5022808108" evidence="2">
    <location>
        <begin position="23"/>
        <end position="193"/>
    </location>
</feature>
<accession>A0A5C8ZAH4</accession>
<evidence type="ECO:0000256" key="1">
    <source>
        <dbReference type="SAM" id="Phobius"/>
    </source>
</evidence>
<feature type="transmembrane region" description="Helical" evidence="1">
    <location>
        <begin position="175"/>
        <end position="192"/>
    </location>
</feature>
<keyword evidence="1" id="KW-1133">Transmembrane helix</keyword>
<evidence type="ECO:0000313" key="3">
    <source>
        <dbReference type="EMBL" id="TXR53886.1"/>
    </source>
</evidence>
<evidence type="ECO:0000313" key="4">
    <source>
        <dbReference type="Proteomes" id="UP000321764"/>
    </source>
</evidence>
<dbReference type="EMBL" id="VKAD01000001">
    <property type="protein sequence ID" value="TXR53886.1"/>
    <property type="molecule type" value="Genomic_DNA"/>
</dbReference>
<feature type="signal peptide" evidence="2">
    <location>
        <begin position="1"/>
        <end position="22"/>
    </location>
</feature>
<keyword evidence="1" id="KW-0812">Transmembrane</keyword>
<name>A0A5C8ZAH4_9GAMM</name>
<comment type="caution">
    <text evidence="3">The sequence shown here is derived from an EMBL/GenBank/DDBJ whole genome shotgun (WGS) entry which is preliminary data.</text>
</comment>
<feature type="transmembrane region" description="Helical" evidence="1">
    <location>
        <begin position="66"/>
        <end position="84"/>
    </location>
</feature>
<keyword evidence="4" id="KW-1185">Reference proteome</keyword>
<dbReference type="RefSeq" id="WP_147713285.1">
    <property type="nucleotide sequence ID" value="NZ_VKAD01000001.1"/>
</dbReference>
<dbReference type="OrthoDB" id="9808192at2"/>
<keyword evidence="1" id="KW-0472">Membrane</keyword>
<evidence type="ECO:0000256" key="2">
    <source>
        <dbReference type="SAM" id="SignalP"/>
    </source>
</evidence>
<gene>
    <name evidence="3" type="ORF">FME95_04855</name>
</gene>
<feature type="transmembrane region" description="Helical" evidence="1">
    <location>
        <begin position="143"/>
        <end position="166"/>
    </location>
</feature>
<sequence>MKKLSILSLSILPLLFPSLALAHDVAGGNGFMAGFSHPVLGFDHLLAMLSVGVLSAQLGGQAMWKVPTAFVVVMLFGGVLGMAGMQLFSVEQAIAFSVFALGVAIAAAKQAPSIVAMLFVGFFALFHGNAHGLEMPHLSSPELYATGFIIGTAAIHVAGVGIGLVARKFSDGSQLLRYVGAGIAGIGFHLFVM</sequence>